<gene>
    <name evidence="2" type="ORF">NEZAVI_LOCUS12335</name>
</gene>
<reference evidence="2" key="1">
    <citation type="submission" date="2022-01" db="EMBL/GenBank/DDBJ databases">
        <authorList>
            <person name="King R."/>
        </authorList>
    </citation>
    <scope>NUCLEOTIDE SEQUENCE</scope>
</reference>
<evidence type="ECO:0000313" key="2">
    <source>
        <dbReference type="EMBL" id="CAH1403780.1"/>
    </source>
</evidence>
<evidence type="ECO:0000313" key="3">
    <source>
        <dbReference type="Proteomes" id="UP001152798"/>
    </source>
</evidence>
<dbReference type="Proteomes" id="UP001152798">
    <property type="component" value="Chromosome 5"/>
</dbReference>
<feature type="compositionally biased region" description="Basic residues" evidence="1">
    <location>
        <begin position="188"/>
        <end position="199"/>
    </location>
</feature>
<sequence length="281" mass="32950">MDKIDLSASCVFIKEEMTDETEPTFSDDEKEVPYEEVFVAVPSISIKEEESPAYDDTNNLTFTGTEGTIDETESTFSVEGKEVSYKEAFVAVPMINIKEEERLQIYDASQLVEVKQEEDYDSDNGNTIGEVQEVNQFGLEEKINIDLKKRVISHRTDKKLHNCPHCDYKAKTIEVNHYNEKLKRKRELTNARVKKYRERKKAESQQLKSSKQNDRTEKMKKIHDDRTEEMKKMQDQKNAERKRAMAKEYSRRYRQRKRLSVLESVHDSQIPGPSYENPPLY</sequence>
<feature type="compositionally biased region" description="Basic and acidic residues" evidence="1">
    <location>
        <begin position="211"/>
        <end position="251"/>
    </location>
</feature>
<protein>
    <submittedName>
        <fullName evidence="2">Uncharacterized protein</fullName>
    </submittedName>
</protein>
<keyword evidence="3" id="KW-1185">Reference proteome</keyword>
<organism evidence="2 3">
    <name type="scientific">Nezara viridula</name>
    <name type="common">Southern green stink bug</name>
    <name type="synonym">Cimex viridulus</name>
    <dbReference type="NCBI Taxonomy" id="85310"/>
    <lineage>
        <taxon>Eukaryota</taxon>
        <taxon>Metazoa</taxon>
        <taxon>Ecdysozoa</taxon>
        <taxon>Arthropoda</taxon>
        <taxon>Hexapoda</taxon>
        <taxon>Insecta</taxon>
        <taxon>Pterygota</taxon>
        <taxon>Neoptera</taxon>
        <taxon>Paraneoptera</taxon>
        <taxon>Hemiptera</taxon>
        <taxon>Heteroptera</taxon>
        <taxon>Panheteroptera</taxon>
        <taxon>Pentatomomorpha</taxon>
        <taxon>Pentatomoidea</taxon>
        <taxon>Pentatomidae</taxon>
        <taxon>Pentatominae</taxon>
        <taxon>Nezara</taxon>
    </lineage>
</organism>
<name>A0A9P0MTC0_NEZVI</name>
<dbReference type="AlphaFoldDB" id="A0A9P0MTC0"/>
<proteinExistence type="predicted"/>
<dbReference type="EMBL" id="OV725081">
    <property type="protein sequence ID" value="CAH1403780.1"/>
    <property type="molecule type" value="Genomic_DNA"/>
</dbReference>
<evidence type="ECO:0000256" key="1">
    <source>
        <dbReference type="SAM" id="MobiDB-lite"/>
    </source>
</evidence>
<accession>A0A9P0MTC0</accession>
<feature type="region of interest" description="Disordered" evidence="1">
    <location>
        <begin position="188"/>
        <end position="281"/>
    </location>
</feature>